<dbReference type="InterPro" id="IPR013783">
    <property type="entry name" value="Ig-like_fold"/>
</dbReference>
<dbReference type="Gene3D" id="2.60.40.10">
    <property type="entry name" value="Immunoglobulins"/>
    <property type="match status" value="2"/>
</dbReference>
<dbReference type="InterPro" id="IPR003597">
    <property type="entry name" value="Ig_C1-set"/>
</dbReference>
<evidence type="ECO:0000259" key="1">
    <source>
        <dbReference type="PROSITE" id="PS50835"/>
    </source>
</evidence>
<name>A0A2G8JJM0_STIJA</name>
<gene>
    <name evidence="2" type="ORF">BSL78_27260</name>
</gene>
<dbReference type="AlphaFoldDB" id="A0A2G8JJM0"/>
<dbReference type="InterPro" id="IPR003599">
    <property type="entry name" value="Ig_sub"/>
</dbReference>
<sequence length="460" mass="52414">MSKSDNKSQFIFVVMSTSIFLLSILLAQGYCQICPLNQSVERMETKAIHCMVDGDIQGYYWYKGSISRTQPILRLENGVKGGEKYDDDHYDITSDGNMKIINAMLEHEATYTFAVFFENGTTWSRSISVVISVTPKPPCPLVQSCRNCEECIINVKSNDPTSLTCYIEQVRPNVTLYWSVKGDNVTYTETASSATKTHTSDTWEISTTILFALACTEDAIFYCSVHHNEEIFTIGNQTVQIRSGTLFGEIRQNLIPFTDECCGDNQYVITSANSDETHVTNTDDLLKALSEGERGNRVLFVGEPGIGKSHLFRDISRKWKNREILKDVILIYIKLDNVPRGSCILEEHMELLRREIATEEEQSKLDNLENEESIVMLDGVSNWSRLRNTASNTANEKKLTVEQLLMGDIGKFSKMKLWVTSRNRENDVKRMQEPYTTVNVRGFTETQRNLFFKSFGNKRK</sequence>
<comment type="caution">
    <text evidence="2">The sequence shown here is derived from an EMBL/GenBank/DDBJ whole genome shotgun (WGS) entry which is preliminary data.</text>
</comment>
<dbReference type="InterPro" id="IPR036179">
    <property type="entry name" value="Ig-like_dom_sf"/>
</dbReference>
<proteinExistence type="predicted"/>
<dbReference type="Pfam" id="PF05729">
    <property type="entry name" value="NACHT"/>
    <property type="match status" value="1"/>
</dbReference>
<dbReference type="Gene3D" id="3.40.50.300">
    <property type="entry name" value="P-loop containing nucleotide triphosphate hydrolases"/>
    <property type="match status" value="1"/>
</dbReference>
<dbReference type="InterPro" id="IPR027417">
    <property type="entry name" value="P-loop_NTPase"/>
</dbReference>
<evidence type="ECO:0000313" key="3">
    <source>
        <dbReference type="Proteomes" id="UP000230750"/>
    </source>
</evidence>
<dbReference type="InterPro" id="IPR007111">
    <property type="entry name" value="NACHT_NTPase"/>
</dbReference>
<protein>
    <recommendedName>
        <fullName evidence="1">Ig-like domain-containing protein</fullName>
    </recommendedName>
</protein>
<dbReference type="OrthoDB" id="120976at2759"/>
<dbReference type="Proteomes" id="UP000230750">
    <property type="component" value="Unassembled WGS sequence"/>
</dbReference>
<dbReference type="Pfam" id="PF07654">
    <property type="entry name" value="C1-set"/>
    <property type="match status" value="1"/>
</dbReference>
<evidence type="ECO:0000313" key="2">
    <source>
        <dbReference type="EMBL" id="PIK35909.1"/>
    </source>
</evidence>
<feature type="domain" description="Ig-like" evidence="1">
    <location>
        <begin position="140"/>
        <end position="240"/>
    </location>
</feature>
<dbReference type="SMART" id="SM00409">
    <property type="entry name" value="IG"/>
    <property type="match status" value="1"/>
</dbReference>
<dbReference type="EMBL" id="MRZV01001788">
    <property type="protein sequence ID" value="PIK35909.1"/>
    <property type="molecule type" value="Genomic_DNA"/>
</dbReference>
<reference evidence="2 3" key="1">
    <citation type="journal article" date="2017" name="PLoS Biol.">
        <title>The sea cucumber genome provides insights into morphological evolution and visceral regeneration.</title>
        <authorList>
            <person name="Zhang X."/>
            <person name="Sun L."/>
            <person name="Yuan J."/>
            <person name="Sun Y."/>
            <person name="Gao Y."/>
            <person name="Zhang L."/>
            <person name="Li S."/>
            <person name="Dai H."/>
            <person name="Hamel J.F."/>
            <person name="Liu C."/>
            <person name="Yu Y."/>
            <person name="Liu S."/>
            <person name="Lin W."/>
            <person name="Guo K."/>
            <person name="Jin S."/>
            <person name="Xu P."/>
            <person name="Storey K.B."/>
            <person name="Huan P."/>
            <person name="Zhang T."/>
            <person name="Zhou Y."/>
            <person name="Zhang J."/>
            <person name="Lin C."/>
            <person name="Li X."/>
            <person name="Xing L."/>
            <person name="Huo D."/>
            <person name="Sun M."/>
            <person name="Wang L."/>
            <person name="Mercier A."/>
            <person name="Li F."/>
            <person name="Yang H."/>
            <person name="Xiang J."/>
        </authorList>
    </citation>
    <scope>NUCLEOTIDE SEQUENCE [LARGE SCALE GENOMIC DNA]</scope>
    <source>
        <strain evidence="2">Shaxun</strain>
        <tissue evidence="2">Muscle</tissue>
    </source>
</reference>
<dbReference type="PROSITE" id="PS50835">
    <property type="entry name" value="IG_LIKE"/>
    <property type="match status" value="1"/>
</dbReference>
<dbReference type="InterPro" id="IPR007110">
    <property type="entry name" value="Ig-like_dom"/>
</dbReference>
<organism evidence="2 3">
    <name type="scientific">Stichopus japonicus</name>
    <name type="common">Sea cucumber</name>
    <dbReference type="NCBI Taxonomy" id="307972"/>
    <lineage>
        <taxon>Eukaryota</taxon>
        <taxon>Metazoa</taxon>
        <taxon>Echinodermata</taxon>
        <taxon>Eleutherozoa</taxon>
        <taxon>Echinozoa</taxon>
        <taxon>Holothuroidea</taxon>
        <taxon>Aspidochirotacea</taxon>
        <taxon>Aspidochirotida</taxon>
        <taxon>Stichopodidae</taxon>
        <taxon>Apostichopus</taxon>
    </lineage>
</organism>
<dbReference type="SUPFAM" id="SSF48726">
    <property type="entry name" value="Immunoglobulin"/>
    <property type="match status" value="2"/>
</dbReference>
<accession>A0A2G8JJM0</accession>
<keyword evidence="3" id="KW-1185">Reference proteome</keyword>
<dbReference type="SUPFAM" id="SSF52540">
    <property type="entry name" value="P-loop containing nucleoside triphosphate hydrolases"/>
    <property type="match status" value="1"/>
</dbReference>